<dbReference type="Proteomes" id="UP000594263">
    <property type="component" value="Unplaced"/>
</dbReference>
<evidence type="ECO:0000313" key="2">
    <source>
        <dbReference type="EnsemblPlants" id="Kaladp0008s0806.1.v1.1.CDS.1"/>
    </source>
</evidence>
<dbReference type="PANTHER" id="PTHR36063">
    <property type="entry name" value="ARABIDOPSIS THALIANA GENOMIC DNA, CHROMOSOME 5, P1 CLONE:MOK16"/>
    <property type="match status" value="1"/>
</dbReference>
<keyword evidence="1" id="KW-0472">Membrane</keyword>
<proteinExistence type="predicted"/>
<dbReference type="PANTHER" id="PTHR36063:SF1">
    <property type="entry name" value="ARABIDOPSIS THALIANA GENOMIC DNA, CHROMOSOME 5, P1 CLONE:MOK16"/>
    <property type="match status" value="1"/>
</dbReference>
<dbReference type="AlphaFoldDB" id="A0A7N0RE71"/>
<reference evidence="2" key="1">
    <citation type="submission" date="2021-01" db="UniProtKB">
        <authorList>
            <consortium name="EnsemblPlants"/>
        </authorList>
    </citation>
    <scope>IDENTIFICATION</scope>
</reference>
<evidence type="ECO:0000313" key="3">
    <source>
        <dbReference type="Proteomes" id="UP000594263"/>
    </source>
</evidence>
<feature type="transmembrane region" description="Helical" evidence="1">
    <location>
        <begin position="49"/>
        <end position="66"/>
    </location>
</feature>
<keyword evidence="1" id="KW-0812">Transmembrane</keyword>
<protein>
    <submittedName>
        <fullName evidence="2">Uncharacterized protein</fullName>
    </submittedName>
</protein>
<organism evidence="2 3">
    <name type="scientific">Kalanchoe fedtschenkoi</name>
    <name type="common">Lavender scallops</name>
    <name type="synonym">South American air plant</name>
    <dbReference type="NCBI Taxonomy" id="63787"/>
    <lineage>
        <taxon>Eukaryota</taxon>
        <taxon>Viridiplantae</taxon>
        <taxon>Streptophyta</taxon>
        <taxon>Embryophyta</taxon>
        <taxon>Tracheophyta</taxon>
        <taxon>Spermatophyta</taxon>
        <taxon>Magnoliopsida</taxon>
        <taxon>eudicotyledons</taxon>
        <taxon>Gunneridae</taxon>
        <taxon>Pentapetalae</taxon>
        <taxon>Saxifragales</taxon>
        <taxon>Crassulaceae</taxon>
        <taxon>Kalanchoe</taxon>
    </lineage>
</organism>
<evidence type="ECO:0000256" key="1">
    <source>
        <dbReference type="SAM" id="Phobius"/>
    </source>
</evidence>
<accession>A0A7N0RE71</accession>
<keyword evidence="1" id="KW-1133">Transmembrane helix</keyword>
<keyword evidence="3" id="KW-1185">Reference proteome</keyword>
<name>A0A7N0RE71_KALFE</name>
<sequence length="72" mass="8187">MAKQLRQLCSLREVAPALIVYPHKSSSCPNLETIFEEAESLDFQNNNKWVMATLPLFISMLSYALLSRNLIS</sequence>
<dbReference type="EnsemblPlants" id="Kaladp0008s0806.1.v1.1">
    <property type="protein sequence ID" value="Kaladp0008s0806.1.v1.1.CDS.1"/>
    <property type="gene ID" value="Kaladp0008s0806.v1.1"/>
</dbReference>
<dbReference type="Gramene" id="Kaladp0008s0806.1.v1.1">
    <property type="protein sequence ID" value="Kaladp0008s0806.1.v1.1.CDS.1"/>
    <property type="gene ID" value="Kaladp0008s0806.v1.1"/>
</dbReference>